<feature type="binding site" evidence="12">
    <location>
        <position position="256"/>
    </location>
    <ligand>
        <name>ATP</name>
        <dbReference type="ChEBI" id="CHEBI:30616"/>
    </ligand>
</feature>
<dbReference type="Proteomes" id="UP000317371">
    <property type="component" value="Unassembled WGS sequence"/>
</dbReference>
<comment type="similarity">
    <text evidence="1">Belongs to the asparagine synthetase family.</text>
</comment>
<dbReference type="InterPro" id="IPR001962">
    <property type="entry name" value="Asn_synthase"/>
</dbReference>
<evidence type="ECO:0000256" key="12">
    <source>
        <dbReference type="PIRSR" id="PIRSR001589-2"/>
    </source>
</evidence>
<dbReference type="RefSeq" id="WP_141608199.1">
    <property type="nucleotide sequence ID" value="NZ_VIGC02000001.1"/>
</dbReference>
<protein>
    <recommendedName>
        <fullName evidence="2">asparagine synthase (glutamine-hydrolyzing)</fullName>
        <ecNumber evidence="2">6.3.5.4</ecNumber>
    </recommendedName>
</protein>
<gene>
    <name evidence="15" type="ORF">FKZ61_00990</name>
</gene>
<evidence type="ECO:0000256" key="8">
    <source>
        <dbReference type="ARBA" id="ARBA00022962"/>
    </source>
</evidence>
<organism evidence="15 16">
    <name type="scientific">Litorilinea aerophila</name>
    <dbReference type="NCBI Taxonomy" id="1204385"/>
    <lineage>
        <taxon>Bacteria</taxon>
        <taxon>Bacillati</taxon>
        <taxon>Chloroflexota</taxon>
        <taxon>Caldilineae</taxon>
        <taxon>Caldilineales</taxon>
        <taxon>Caldilineaceae</taxon>
        <taxon>Litorilinea</taxon>
    </lineage>
</organism>
<dbReference type="SUPFAM" id="SSF52402">
    <property type="entry name" value="Adenine nucleotide alpha hydrolases-like"/>
    <property type="match status" value="1"/>
</dbReference>
<evidence type="ECO:0000256" key="5">
    <source>
        <dbReference type="ARBA" id="ARBA00022741"/>
    </source>
</evidence>
<evidence type="ECO:0000259" key="14">
    <source>
        <dbReference type="PROSITE" id="PS51278"/>
    </source>
</evidence>
<dbReference type="OrthoDB" id="9763290at2"/>
<evidence type="ECO:0000256" key="6">
    <source>
        <dbReference type="ARBA" id="ARBA00022840"/>
    </source>
</evidence>
<keyword evidence="16" id="KW-1185">Reference proteome</keyword>
<dbReference type="InterPro" id="IPR017932">
    <property type="entry name" value="GATase_2_dom"/>
</dbReference>
<evidence type="ECO:0000256" key="3">
    <source>
        <dbReference type="ARBA" id="ARBA00022598"/>
    </source>
</evidence>
<dbReference type="InterPro" id="IPR033738">
    <property type="entry name" value="AsnB_N"/>
</dbReference>
<evidence type="ECO:0000256" key="4">
    <source>
        <dbReference type="ARBA" id="ARBA00022605"/>
    </source>
</evidence>
<dbReference type="InterPro" id="IPR014729">
    <property type="entry name" value="Rossmann-like_a/b/a_fold"/>
</dbReference>
<keyword evidence="3 15" id="KW-0436">Ligase</keyword>
<evidence type="ECO:0000256" key="7">
    <source>
        <dbReference type="ARBA" id="ARBA00022888"/>
    </source>
</evidence>
<name>A0A540VMR3_9CHLR</name>
<dbReference type="GO" id="GO:0005829">
    <property type="term" value="C:cytosol"/>
    <property type="evidence" value="ECO:0007669"/>
    <property type="project" value="TreeGrafter"/>
</dbReference>
<dbReference type="CDD" id="cd01991">
    <property type="entry name" value="Asn_synthase_B_C"/>
    <property type="match status" value="1"/>
</dbReference>
<dbReference type="EMBL" id="VIGC01000001">
    <property type="protein sequence ID" value="TQE97986.1"/>
    <property type="molecule type" value="Genomic_DNA"/>
</dbReference>
<evidence type="ECO:0000256" key="11">
    <source>
        <dbReference type="PIRSR" id="PIRSR001589-1"/>
    </source>
</evidence>
<dbReference type="EC" id="6.3.5.4" evidence="2"/>
<dbReference type="Gene3D" id="3.40.50.620">
    <property type="entry name" value="HUPs"/>
    <property type="match status" value="1"/>
</dbReference>
<proteinExistence type="inferred from homology"/>
<dbReference type="InterPro" id="IPR029055">
    <property type="entry name" value="Ntn_hydrolases_N"/>
</dbReference>
<dbReference type="AlphaFoldDB" id="A0A540VMR3"/>
<feature type="site" description="Important for beta-aspartyl-AMP intermediate formation" evidence="13">
    <location>
        <position position="331"/>
    </location>
</feature>
<evidence type="ECO:0000256" key="13">
    <source>
        <dbReference type="PIRSR" id="PIRSR001589-3"/>
    </source>
</evidence>
<evidence type="ECO:0000256" key="9">
    <source>
        <dbReference type="ARBA" id="ARBA00029440"/>
    </source>
</evidence>
<keyword evidence="7 11" id="KW-0061">Asparagine biosynthesis</keyword>
<evidence type="ECO:0000256" key="1">
    <source>
        <dbReference type="ARBA" id="ARBA00005752"/>
    </source>
</evidence>
<dbReference type="CDD" id="cd00712">
    <property type="entry name" value="AsnB"/>
    <property type="match status" value="1"/>
</dbReference>
<dbReference type="PROSITE" id="PS51278">
    <property type="entry name" value="GATASE_TYPE_2"/>
    <property type="match status" value="1"/>
</dbReference>
<dbReference type="InterPro" id="IPR006426">
    <property type="entry name" value="Asn_synth_AEB"/>
</dbReference>
<keyword evidence="6 12" id="KW-0067">ATP-binding</keyword>
<evidence type="ECO:0000313" key="15">
    <source>
        <dbReference type="EMBL" id="TQE97986.1"/>
    </source>
</evidence>
<dbReference type="GO" id="GO:0006529">
    <property type="term" value="P:asparagine biosynthetic process"/>
    <property type="evidence" value="ECO:0007669"/>
    <property type="project" value="UniProtKB-KW"/>
</dbReference>
<accession>A0A540VMR3</accession>
<dbReference type="InParanoid" id="A0A540VMR3"/>
<dbReference type="NCBIfam" id="TIGR01536">
    <property type="entry name" value="asn_synth_AEB"/>
    <property type="match status" value="1"/>
</dbReference>
<feature type="domain" description="Glutamine amidotransferase type-2" evidence="14">
    <location>
        <begin position="2"/>
        <end position="184"/>
    </location>
</feature>
<reference evidence="15 16" key="1">
    <citation type="submission" date="2019-06" db="EMBL/GenBank/DDBJ databases">
        <title>Genome sequence of Litorilinea aerophila BAA-2444.</title>
        <authorList>
            <person name="Maclea K.S."/>
            <person name="Maurais E.G."/>
            <person name="Iannazzi L.C."/>
        </authorList>
    </citation>
    <scope>NUCLEOTIDE SEQUENCE [LARGE SCALE GENOMIC DNA]</scope>
    <source>
        <strain evidence="15 16">ATCC BAA-2444</strain>
    </source>
</reference>
<comment type="caution">
    <text evidence="15">The sequence shown here is derived from an EMBL/GenBank/DDBJ whole genome shotgun (WGS) entry which is preliminary data.</text>
</comment>
<evidence type="ECO:0000256" key="10">
    <source>
        <dbReference type="ARBA" id="ARBA00048741"/>
    </source>
</evidence>
<keyword evidence="8 11" id="KW-0315">Glutamine amidotransferase</keyword>
<dbReference type="PIRSF" id="PIRSF001589">
    <property type="entry name" value="Asn_synthetase_glu-h"/>
    <property type="match status" value="1"/>
</dbReference>
<evidence type="ECO:0000256" key="2">
    <source>
        <dbReference type="ARBA" id="ARBA00012737"/>
    </source>
</evidence>
<dbReference type="NCBIfam" id="NF006949">
    <property type="entry name" value="PRK09431.1"/>
    <property type="match status" value="1"/>
</dbReference>
<dbReference type="PANTHER" id="PTHR11772:SF2">
    <property type="entry name" value="ASPARAGINE SYNTHETASE [GLUTAMINE-HYDROLYZING]"/>
    <property type="match status" value="1"/>
</dbReference>
<dbReference type="InterPro" id="IPR050795">
    <property type="entry name" value="Asn_Synthetase"/>
</dbReference>
<sequence length="509" mass="56655">MCGIAGMWGDVDETLLQAMLSKIAHRGPDGQGIALESSQGALAHCRLAIMDPAGGDQPIYNEDRSRVLVANGEIYNFPALRTALSNRHRFRSRSDSEAIVHLWEDERSDAVRALDGMFAFVAMDDRSLFLARDPIGIKPLYWGIHQPGAGREILCFASEVKSLANWVDEVAEVPPGTYYDSETGWGEYYQIPEPSPLEDLSPEEHAGRLRAALERAVTKRLMSDVPVGAFLSGGLDSSIIAALARQQVEELHTFSVGIEGSPDIEAARRVARHIGSIHHEYLYTGEEVLAHLPAILYHLESFDQDLVRSAIPCYFCARLASDYVKVILTGEGADELFAGYRYYKEIQDPDLLQEELRRSVSSLHNINLQRVDRMTMCHGIEGRVPFLDTDLIALAQTIPPQLKLKTLADGRQVEKWILRLACQDLLPDDIVWRDKEQFDEGSGTVDLLADLLQPLLAGLDVPAYRAAHADLPLRSAEECLYHKLLAEAFPRPEPVMRTVAHWTADRLAG</sequence>
<evidence type="ECO:0000313" key="16">
    <source>
        <dbReference type="Proteomes" id="UP000317371"/>
    </source>
</evidence>
<dbReference type="Pfam" id="PF13537">
    <property type="entry name" value="GATase_7"/>
    <property type="match status" value="1"/>
</dbReference>
<feature type="active site" description="For GATase activity" evidence="11">
    <location>
        <position position="2"/>
    </location>
</feature>
<dbReference type="Pfam" id="PF00733">
    <property type="entry name" value="Asn_synthase"/>
    <property type="match status" value="2"/>
</dbReference>
<dbReference type="GO" id="GO:0005524">
    <property type="term" value="F:ATP binding"/>
    <property type="evidence" value="ECO:0007669"/>
    <property type="project" value="UniProtKB-KW"/>
</dbReference>
<dbReference type="SUPFAM" id="SSF56235">
    <property type="entry name" value="N-terminal nucleophile aminohydrolases (Ntn hydrolases)"/>
    <property type="match status" value="1"/>
</dbReference>
<dbReference type="Gene3D" id="3.60.20.10">
    <property type="entry name" value="Glutamine Phosphoribosylpyrophosphate, subunit 1, domain 1"/>
    <property type="match status" value="1"/>
</dbReference>
<comment type="catalytic activity">
    <reaction evidence="10">
        <text>L-aspartate + L-glutamine + ATP + H2O = L-asparagine + L-glutamate + AMP + diphosphate + H(+)</text>
        <dbReference type="Rhea" id="RHEA:12228"/>
        <dbReference type="ChEBI" id="CHEBI:15377"/>
        <dbReference type="ChEBI" id="CHEBI:15378"/>
        <dbReference type="ChEBI" id="CHEBI:29985"/>
        <dbReference type="ChEBI" id="CHEBI:29991"/>
        <dbReference type="ChEBI" id="CHEBI:30616"/>
        <dbReference type="ChEBI" id="CHEBI:33019"/>
        <dbReference type="ChEBI" id="CHEBI:58048"/>
        <dbReference type="ChEBI" id="CHEBI:58359"/>
        <dbReference type="ChEBI" id="CHEBI:456215"/>
        <dbReference type="EC" id="6.3.5.4"/>
    </reaction>
</comment>
<feature type="binding site" evidence="12">
    <location>
        <position position="95"/>
    </location>
    <ligand>
        <name>L-glutamine</name>
        <dbReference type="ChEBI" id="CHEBI:58359"/>
    </ligand>
</feature>
<dbReference type="GO" id="GO:0004066">
    <property type="term" value="F:asparagine synthase (glutamine-hydrolyzing) activity"/>
    <property type="evidence" value="ECO:0007669"/>
    <property type="project" value="UniProtKB-EC"/>
</dbReference>
<keyword evidence="5 12" id="KW-0547">Nucleotide-binding</keyword>
<dbReference type="PANTHER" id="PTHR11772">
    <property type="entry name" value="ASPARAGINE SYNTHETASE"/>
    <property type="match status" value="1"/>
</dbReference>
<keyword evidence="4 11" id="KW-0028">Amino-acid biosynthesis</keyword>
<comment type="pathway">
    <text evidence="9">Amino-acid biosynthesis.</text>
</comment>